<proteinExistence type="predicted"/>
<evidence type="ECO:0000256" key="1">
    <source>
        <dbReference type="SAM" id="MobiDB-lite"/>
    </source>
</evidence>
<sequence length="235" mass="25181">MPVAALTDLLSVPAQAELVLELGFKVLEVLGLATHLLLFGLQLPLTALQSVPPNLLPSLLVLGLGRRSIILCVIADSVQSICFSHCTGGKDIQLLHQLRNEYILQDKTRHQGSSSQKGPKVGNGANKQGQSALKDMRSDIRGFCGRRGRHSARPGAEQPDRHAGGPGLLQVHDLGLAAAEVNLQLLTRLWRERSAVSIQRAPGLLLEEGVGPLESLVLSGQLAEAKLRLFTGKTL</sequence>
<dbReference type="AlphaFoldDB" id="A0A4Z2IIA2"/>
<name>A0A4Z2IIA2_9TELE</name>
<protein>
    <submittedName>
        <fullName evidence="2">Uncharacterized protein</fullName>
    </submittedName>
</protein>
<organism evidence="2 3">
    <name type="scientific">Liparis tanakae</name>
    <name type="common">Tanaka's snailfish</name>
    <dbReference type="NCBI Taxonomy" id="230148"/>
    <lineage>
        <taxon>Eukaryota</taxon>
        <taxon>Metazoa</taxon>
        <taxon>Chordata</taxon>
        <taxon>Craniata</taxon>
        <taxon>Vertebrata</taxon>
        <taxon>Euteleostomi</taxon>
        <taxon>Actinopterygii</taxon>
        <taxon>Neopterygii</taxon>
        <taxon>Teleostei</taxon>
        <taxon>Neoteleostei</taxon>
        <taxon>Acanthomorphata</taxon>
        <taxon>Eupercaria</taxon>
        <taxon>Perciformes</taxon>
        <taxon>Cottioidei</taxon>
        <taxon>Cottales</taxon>
        <taxon>Liparidae</taxon>
        <taxon>Liparis</taxon>
    </lineage>
</organism>
<comment type="caution">
    <text evidence="2">The sequence shown here is derived from an EMBL/GenBank/DDBJ whole genome shotgun (WGS) entry which is preliminary data.</text>
</comment>
<reference evidence="2 3" key="1">
    <citation type="submission" date="2019-03" db="EMBL/GenBank/DDBJ databases">
        <title>First draft genome of Liparis tanakae, snailfish: a comprehensive survey of snailfish specific genes.</title>
        <authorList>
            <person name="Kim W."/>
            <person name="Song I."/>
            <person name="Jeong J.-H."/>
            <person name="Kim D."/>
            <person name="Kim S."/>
            <person name="Ryu S."/>
            <person name="Song J.Y."/>
            <person name="Lee S.K."/>
        </authorList>
    </citation>
    <scope>NUCLEOTIDE SEQUENCE [LARGE SCALE GENOMIC DNA]</scope>
    <source>
        <tissue evidence="2">Muscle</tissue>
    </source>
</reference>
<dbReference type="Proteomes" id="UP000314294">
    <property type="component" value="Unassembled WGS sequence"/>
</dbReference>
<evidence type="ECO:0000313" key="3">
    <source>
        <dbReference type="Proteomes" id="UP000314294"/>
    </source>
</evidence>
<gene>
    <name evidence="2" type="ORF">EYF80_012008</name>
</gene>
<dbReference type="EMBL" id="SRLO01000080">
    <property type="protein sequence ID" value="TNN77710.1"/>
    <property type="molecule type" value="Genomic_DNA"/>
</dbReference>
<evidence type="ECO:0000313" key="2">
    <source>
        <dbReference type="EMBL" id="TNN77710.1"/>
    </source>
</evidence>
<feature type="region of interest" description="Disordered" evidence="1">
    <location>
        <begin position="108"/>
        <end position="164"/>
    </location>
</feature>
<accession>A0A4Z2IIA2</accession>
<keyword evidence="3" id="KW-1185">Reference proteome</keyword>